<evidence type="ECO:0000256" key="4">
    <source>
        <dbReference type="SAM" id="MobiDB-lite"/>
    </source>
</evidence>
<organism evidence="6 7">
    <name type="scientific">Datura stramonium</name>
    <name type="common">Jimsonweed</name>
    <name type="synonym">Common thornapple</name>
    <dbReference type="NCBI Taxonomy" id="4076"/>
    <lineage>
        <taxon>Eukaryota</taxon>
        <taxon>Viridiplantae</taxon>
        <taxon>Streptophyta</taxon>
        <taxon>Embryophyta</taxon>
        <taxon>Tracheophyta</taxon>
        <taxon>Spermatophyta</taxon>
        <taxon>Magnoliopsida</taxon>
        <taxon>eudicotyledons</taxon>
        <taxon>Gunneridae</taxon>
        <taxon>Pentapetalae</taxon>
        <taxon>asterids</taxon>
        <taxon>lamiids</taxon>
        <taxon>Solanales</taxon>
        <taxon>Solanaceae</taxon>
        <taxon>Solanoideae</taxon>
        <taxon>Datureae</taxon>
        <taxon>Datura</taxon>
    </lineage>
</organism>
<dbReference type="InterPro" id="IPR016159">
    <property type="entry name" value="Cullin_repeat-like_dom_sf"/>
</dbReference>
<dbReference type="InterPro" id="IPR033961">
    <property type="entry name" value="Exo84"/>
</dbReference>
<dbReference type="PANTHER" id="PTHR21426">
    <property type="entry name" value="EXOCYST COMPLEX COMPONENT 8"/>
    <property type="match status" value="1"/>
</dbReference>
<evidence type="ECO:0000256" key="1">
    <source>
        <dbReference type="ARBA" id="ARBA00007210"/>
    </source>
</evidence>
<feature type="compositionally biased region" description="Basic and acidic residues" evidence="4">
    <location>
        <begin position="525"/>
        <end position="541"/>
    </location>
</feature>
<dbReference type="Pfam" id="PF16528">
    <property type="entry name" value="Exo84_C"/>
    <property type="match status" value="1"/>
</dbReference>
<feature type="region of interest" description="Disordered" evidence="4">
    <location>
        <begin position="122"/>
        <end position="141"/>
    </location>
</feature>
<keyword evidence="7" id="KW-1185">Reference proteome</keyword>
<dbReference type="Pfam" id="PF08700">
    <property type="entry name" value="VPS51_Exo84_N"/>
    <property type="match status" value="1"/>
</dbReference>
<accession>A0ABS8WUC0</accession>
<comment type="caution">
    <text evidence="6">The sequence shown here is derived from an EMBL/GenBank/DDBJ whole genome shotgun (WGS) entry which is preliminary data.</text>
</comment>
<evidence type="ECO:0000313" key="7">
    <source>
        <dbReference type="Proteomes" id="UP000823775"/>
    </source>
</evidence>
<reference evidence="6 7" key="1">
    <citation type="journal article" date="2021" name="BMC Genomics">
        <title>Datura genome reveals duplications of psychoactive alkaloid biosynthetic genes and high mutation rate following tissue culture.</title>
        <authorList>
            <person name="Rajewski A."/>
            <person name="Carter-House D."/>
            <person name="Stajich J."/>
            <person name="Litt A."/>
        </authorList>
    </citation>
    <scope>NUCLEOTIDE SEQUENCE [LARGE SCALE GENOMIC DNA]</scope>
    <source>
        <strain evidence="6">AR-01</strain>
    </source>
</reference>
<evidence type="ECO:0000313" key="6">
    <source>
        <dbReference type="EMBL" id="MCE3216527.1"/>
    </source>
</evidence>
<feature type="domain" description="Exocyst component Exo84 C-terminal" evidence="5">
    <location>
        <begin position="148"/>
        <end position="357"/>
    </location>
</feature>
<gene>
    <name evidence="6" type="primary">EXO84A</name>
    <name evidence="6" type="ORF">HAX54_006782</name>
</gene>
<evidence type="ECO:0000259" key="5">
    <source>
        <dbReference type="Pfam" id="PF16528"/>
    </source>
</evidence>
<comment type="similarity">
    <text evidence="1">Belongs to the EXO84 family.</text>
</comment>
<feature type="region of interest" description="Disordered" evidence="4">
    <location>
        <begin position="516"/>
        <end position="541"/>
    </location>
</feature>
<dbReference type="Gene3D" id="1.20.58.1220">
    <property type="entry name" value="Exo84p, C-terminal helical domain"/>
    <property type="match status" value="1"/>
</dbReference>
<dbReference type="Proteomes" id="UP000823775">
    <property type="component" value="Unassembled WGS sequence"/>
</dbReference>
<dbReference type="InterPro" id="IPR042560">
    <property type="entry name" value="Exo84_C_2"/>
</dbReference>
<protein>
    <submittedName>
        <fullName evidence="6">Exocyst complex component exo84a</fullName>
    </submittedName>
</protein>
<sequence length="757" mass="83734">MMDGGSFSSGIGDSIDFEEKDLSLSDKLKVFKASGFDPNSYVTNRCRHMSEKEIRHLCHYLMDLRKASAEEMRKSVYANYAAFIRTSREISNLEGQLIALRNLLSTRAAIVHGLAEGINVDSLSGSEGSTQDDRSDNGNSDTTNIESWLGQFIEKLEVLLAERRVNEVLDVLDEGEHMEKDARSKQTLTSSALLSLQKVITEHKKKLAAQLAEASFQSSVSAVELRSAVQALKRLGDGPRAHTLMLTSHQQKLHVNMQGLRPSGTSNGVAYSASLSQLVFSTIAQATSDSLTLFDDEPSYSSELVTWAVNQTENFAHLIKRYVIASPAASGCLRPVAESVHISLGHCSLLEARGLALSPVLLKIFRPCVEQALNANIKRIEQCTAAIAAADDWSLTFPPIGSRSLGTSSLAGVIASQPRLSSSAHRFNTMVQELCEDISPLEILQLSEPALEGVLQVFNAYISMLIKALPGSVDNENLEGSVNRIVRMAETEPEQIALLANALLLSDELIPRAVAKLSSPQQSNKTDDTSKRSTDRQSRPIEQRELKRRLQRLVDQLRDSFCRQHALELIFLEDGGVRLSPDMYLNMDGNPEEIEWFPSPIYQEMFEKLTRIASILSDMFVGRERFATILLMRLTETIILWLSEDQSFWEEIEQGPRPLGPLGLQQFYLDMEFVILFASQGRYLSRNLQQVIKNIIGRAIEAVAASKIDPYSVLPEDDWFAEVAQIAIDMLTGKTQVGTVENVSSPTASSVLSHGSN</sequence>
<keyword evidence="3" id="KW-0268">Exocytosis</keyword>
<evidence type="ECO:0000256" key="3">
    <source>
        <dbReference type="ARBA" id="ARBA00022483"/>
    </source>
</evidence>
<dbReference type="InterPro" id="IPR032403">
    <property type="entry name" value="Exo84_C"/>
</dbReference>
<dbReference type="SUPFAM" id="SSF74788">
    <property type="entry name" value="Cullin repeat-like"/>
    <property type="match status" value="1"/>
</dbReference>
<evidence type="ECO:0000256" key="2">
    <source>
        <dbReference type="ARBA" id="ARBA00022448"/>
    </source>
</evidence>
<dbReference type="PANTHER" id="PTHR21426:SF15">
    <property type="entry name" value="EXOCYST COMPLEX COMPONENT EXO84A"/>
    <property type="match status" value="1"/>
</dbReference>
<keyword evidence="2" id="KW-0813">Transport</keyword>
<dbReference type="EMBL" id="JACEIK010013475">
    <property type="protein sequence ID" value="MCE3216527.1"/>
    <property type="molecule type" value="Genomic_DNA"/>
</dbReference>
<name>A0ABS8WUC0_DATST</name>
<proteinExistence type="inferred from homology"/>